<dbReference type="EMBL" id="BSPO01000001">
    <property type="protein sequence ID" value="GLS82149.1"/>
    <property type="molecule type" value="Genomic_DNA"/>
</dbReference>
<dbReference type="GO" id="GO:0046872">
    <property type="term" value="F:metal ion binding"/>
    <property type="evidence" value="ECO:0007669"/>
    <property type="project" value="UniProtKB-KW"/>
</dbReference>
<organism evidence="6 7">
    <name type="scientific">Paraferrimonas haliotis</name>
    <dbReference type="NCBI Taxonomy" id="2013866"/>
    <lineage>
        <taxon>Bacteria</taxon>
        <taxon>Pseudomonadati</taxon>
        <taxon>Pseudomonadota</taxon>
        <taxon>Gammaproteobacteria</taxon>
        <taxon>Alteromonadales</taxon>
        <taxon>Ferrimonadaceae</taxon>
        <taxon>Paraferrimonas</taxon>
    </lineage>
</organism>
<sequence length="549" mass="59094">MTIQVETLTQAKQSALTQVQLLQNLIPPTVSYTTQGNVLVIGAEDLARLAADRLSAMGRVAILATESITSQDAEHLEAVMNAAEDVPTFYAKLDKLKGFLGQFQAQVTLENGDAAELSQVAIRKPHFDIVLDLSSEPVITLEMLPPGYFFVGQDQALLDDAIAQLPDLVGEFSKPRYIKVNSDICAHYRNGNNGCNRCLNFCPADAISSSEQTIEIDPYLCHGAGSCSNACPTGALAYDAPAPEALHKYLAGLIAHFGNQSQASPSILLHDVDLDSDVVQQLPAHILPVALEEITVAGIDHWFAALANGAQQIALLTSANTPDTLQQYLAGEVALANTMLSAATNTQSVAIVALDSLLTYQWPDAIAFAPALTEAVSDNKRARLYQGLDAINNANKQTAETLAIANIPYGQVAVNQADCTLCLSCVSTCPTGALKDGGDKPQLKFTEQDCIQCGLCQTACPEQVISLTPQVTFDAAARQQTQILKEEQPFDCIKCGKPFATQAMVSKIMKLVGTHSAFEGHSDRLQMCEDCRTKDLFQDILQDPERQLR</sequence>
<keyword evidence="4" id="KW-0411">Iron-sulfur</keyword>
<evidence type="ECO:0000256" key="1">
    <source>
        <dbReference type="ARBA" id="ARBA00022485"/>
    </source>
</evidence>
<dbReference type="RefSeq" id="WP_095500153.1">
    <property type="nucleotide sequence ID" value="NZ_BSPO01000001.1"/>
</dbReference>
<reference evidence="6 7" key="1">
    <citation type="journal article" date="2014" name="Int. J. Syst. Evol. Microbiol.">
        <title>Complete genome sequence of Corynebacterium casei LMG S-19264T (=DSM 44701T), isolated from a smear-ripened cheese.</title>
        <authorList>
            <consortium name="US DOE Joint Genome Institute (JGI-PGF)"/>
            <person name="Walter F."/>
            <person name="Albersmeier A."/>
            <person name="Kalinowski J."/>
            <person name="Ruckert C."/>
        </authorList>
    </citation>
    <scope>NUCLEOTIDE SEQUENCE [LARGE SCALE GENOMIC DNA]</scope>
    <source>
        <strain evidence="6 7">NBRC 112785</strain>
    </source>
</reference>
<name>A0AA37TS65_9GAMM</name>
<proteinExistence type="predicted"/>
<dbReference type="PROSITE" id="PS00198">
    <property type="entry name" value="4FE4S_FER_1"/>
    <property type="match status" value="2"/>
</dbReference>
<feature type="domain" description="4Fe-4S ferredoxin-type" evidence="5">
    <location>
        <begin position="410"/>
        <end position="439"/>
    </location>
</feature>
<evidence type="ECO:0000256" key="2">
    <source>
        <dbReference type="ARBA" id="ARBA00022723"/>
    </source>
</evidence>
<gene>
    <name evidence="6" type="ORF">GCM10007894_01260</name>
</gene>
<dbReference type="InterPro" id="IPR050572">
    <property type="entry name" value="Fe-S_Ferredoxin"/>
</dbReference>
<keyword evidence="2" id="KW-0479">Metal-binding</keyword>
<dbReference type="InterPro" id="IPR017896">
    <property type="entry name" value="4Fe4S_Fe-S-bd"/>
</dbReference>
<evidence type="ECO:0000256" key="4">
    <source>
        <dbReference type="ARBA" id="ARBA00023014"/>
    </source>
</evidence>
<dbReference type="Pfam" id="PF13187">
    <property type="entry name" value="Fer4_9"/>
    <property type="match status" value="1"/>
</dbReference>
<evidence type="ECO:0000259" key="5">
    <source>
        <dbReference type="PROSITE" id="PS51379"/>
    </source>
</evidence>
<dbReference type="Pfam" id="PF12838">
    <property type="entry name" value="Fer4_7"/>
    <property type="match status" value="1"/>
</dbReference>
<dbReference type="AlphaFoldDB" id="A0AA37TS65"/>
<dbReference type="Gene3D" id="3.30.70.20">
    <property type="match status" value="2"/>
</dbReference>
<dbReference type="PROSITE" id="PS51379">
    <property type="entry name" value="4FE4S_FER_2"/>
    <property type="match status" value="3"/>
</dbReference>
<dbReference type="Proteomes" id="UP001157439">
    <property type="component" value="Unassembled WGS sequence"/>
</dbReference>
<keyword evidence="3" id="KW-0408">Iron</keyword>
<dbReference type="PANTHER" id="PTHR43687">
    <property type="entry name" value="ADENYLYLSULFATE REDUCTASE, BETA SUBUNIT"/>
    <property type="match status" value="1"/>
</dbReference>
<evidence type="ECO:0000313" key="6">
    <source>
        <dbReference type="EMBL" id="GLS82149.1"/>
    </source>
</evidence>
<feature type="domain" description="4Fe-4S ferredoxin-type" evidence="5">
    <location>
        <begin position="212"/>
        <end position="241"/>
    </location>
</feature>
<comment type="caution">
    <text evidence="6">The sequence shown here is derived from an EMBL/GenBank/DDBJ whole genome shotgun (WGS) entry which is preliminary data.</text>
</comment>
<dbReference type="PANTHER" id="PTHR43687:SF4">
    <property type="entry name" value="BLR5484 PROTEIN"/>
    <property type="match status" value="1"/>
</dbReference>
<evidence type="ECO:0000256" key="3">
    <source>
        <dbReference type="ARBA" id="ARBA00023004"/>
    </source>
</evidence>
<dbReference type="SUPFAM" id="SSF54862">
    <property type="entry name" value="4Fe-4S ferredoxins"/>
    <property type="match status" value="1"/>
</dbReference>
<keyword evidence="7" id="KW-1185">Reference proteome</keyword>
<dbReference type="InterPro" id="IPR017900">
    <property type="entry name" value="4Fe4S_Fe_S_CS"/>
</dbReference>
<dbReference type="GO" id="GO:0051539">
    <property type="term" value="F:4 iron, 4 sulfur cluster binding"/>
    <property type="evidence" value="ECO:0007669"/>
    <property type="project" value="UniProtKB-KW"/>
</dbReference>
<evidence type="ECO:0000313" key="7">
    <source>
        <dbReference type="Proteomes" id="UP001157439"/>
    </source>
</evidence>
<protein>
    <submittedName>
        <fullName evidence="6">4Fe-4S ferredoxin</fullName>
    </submittedName>
</protein>
<feature type="domain" description="4Fe-4S ferredoxin-type" evidence="5">
    <location>
        <begin position="441"/>
        <end position="470"/>
    </location>
</feature>
<keyword evidence="1" id="KW-0004">4Fe-4S</keyword>
<accession>A0AA37TS65</accession>